<feature type="region of interest" description="Disordered" evidence="6">
    <location>
        <begin position="122"/>
        <end position="157"/>
    </location>
</feature>
<reference evidence="10" key="2">
    <citation type="journal article" date="2022" name="Elife">
        <title>Obligate sexual reproduction of a homothallic fungus closely related to the Cryptococcus pathogenic species complex.</title>
        <authorList>
            <person name="Passer A.R."/>
            <person name="Clancey S.A."/>
            <person name="Shea T."/>
            <person name="David-Palma M."/>
            <person name="Averette A.F."/>
            <person name="Boekhout T."/>
            <person name="Porcel B.M."/>
            <person name="Nowrousian M."/>
            <person name="Cuomo C.A."/>
            <person name="Sun S."/>
            <person name="Heitman J."/>
            <person name="Coelho M.A."/>
        </authorList>
    </citation>
    <scope>NUCLEOTIDE SEQUENCE</scope>
    <source>
        <strain evidence="10">CBS 7841</strain>
    </source>
</reference>
<keyword evidence="2" id="KW-0132">Cell division</keyword>
<organism evidence="10 11">
    <name type="scientific">Cryptococcus depauperatus CBS 7841</name>
    <dbReference type="NCBI Taxonomy" id="1295531"/>
    <lineage>
        <taxon>Eukaryota</taxon>
        <taxon>Fungi</taxon>
        <taxon>Dikarya</taxon>
        <taxon>Basidiomycota</taxon>
        <taxon>Agaricomycotina</taxon>
        <taxon>Tremellomycetes</taxon>
        <taxon>Tremellales</taxon>
        <taxon>Cryptococcaceae</taxon>
        <taxon>Cryptococcus</taxon>
    </lineage>
</organism>
<keyword evidence="11" id="KW-1185">Reference proteome</keyword>
<dbReference type="PANTHER" id="PTHR12827:SF3">
    <property type="entry name" value="ANAPHASE-PROMOTING COMPLEX SUBUNIT 1"/>
    <property type="match status" value="1"/>
</dbReference>
<dbReference type="InterPro" id="IPR049255">
    <property type="entry name" value="Apc1_N"/>
</dbReference>
<feature type="domain" description="Anaphase-promoting complex subunit 1 C-terminal" evidence="8">
    <location>
        <begin position="1767"/>
        <end position="1935"/>
    </location>
</feature>
<evidence type="ECO:0000313" key="11">
    <source>
        <dbReference type="Proteomes" id="UP000094043"/>
    </source>
</evidence>
<evidence type="ECO:0008006" key="12">
    <source>
        <dbReference type="Google" id="ProtNLM"/>
    </source>
</evidence>
<dbReference type="Pfam" id="PF12859">
    <property type="entry name" value="ANAPC1"/>
    <property type="match status" value="1"/>
</dbReference>
<dbReference type="GO" id="GO:0007091">
    <property type="term" value="P:metaphase/anaphase transition of mitotic cell cycle"/>
    <property type="evidence" value="ECO:0007669"/>
    <property type="project" value="TreeGrafter"/>
</dbReference>
<dbReference type="Pfam" id="PF18122">
    <property type="entry name" value="APC1_C"/>
    <property type="match status" value="1"/>
</dbReference>
<dbReference type="GO" id="GO:0060090">
    <property type="term" value="F:molecular adaptor activity"/>
    <property type="evidence" value="ECO:0007669"/>
    <property type="project" value="TreeGrafter"/>
</dbReference>
<dbReference type="GO" id="GO:0051301">
    <property type="term" value="P:cell division"/>
    <property type="evidence" value="ECO:0007669"/>
    <property type="project" value="UniProtKB-KW"/>
</dbReference>
<accession>A0AAJ8JP92</accession>
<evidence type="ECO:0000256" key="4">
    <source>
        <dbReference type="ARBA" id="ARBA00022776"/>
    </source>
</evidence>
<dbReference type="KEGG" id="cdep:91085271"/>
<reference evidence="10" key="3">
    <citation type="submission" date="2024-01" db="EMBL/GenBank/DDBJ databases">
        <authorList>
            <person name="Coelho M.A."/>
            <person name="David-Palma M."/>
            <person name="Shea T."/>
            <person name="Sun S."/>
            <person name="Cuomo C.A."/>
            <person name="Heitman J."/>
        </authorList>
    </citation>
    <scope>NUCLEOTIDE SEQUENCE</scope>
    <source>
        <strain evidence="10">CBS 7841</strain>
    </source>
</reference>
<dbReference type="GO" id="GO:0070979">
    <property type="term" value="P:protein K11-linked ubiquitination"/>
    <property type="evidence" value="ECO:0007669"/>
    <property type="project" value="TreeGrafter"/>
</dbReference>
<dbReference type="Gene3D" id="1.25.10.10">
    <property type="entry name" value="Leucine-rich Repeat Variant"/>
    <property type="match status" value="2"/>
</dbReference>
<dbReference type="GeneID" id="91085271"/>
<evidence type="ECO:0000256" key="6">
    <source>
        <dbReference type="SAM" id="MobiDB-lite"/>
    </source>
</evidence>
<proteinExistence type="inferred from homology"/>
<keyword evidence="5" id="KW-0131">Cell cycle</keyword>
<evidence type="ECO:0000256" key="3">
    <source>
        <dbReference type="ARBA" id="ARBA00022737"/>
    </source>
</evidence>
<evidence type="ECO:0000313" key="10">
    <source>
        <dbReference type="EMBL" id="WVN85904.1"/>
    </source>
</evidence>
<reference evidence="10" key="1">
    <citation type="submission" date="2016-06" db="EMBL/GenBank/DDBJ databases">
        <authorList>
            <person name="Cuomo C."/>
            <person name="Litvintseva A."/>
            <person name="Heitman J."/>
            <person name="Chen Y."/>
            <person name="Sun S."/>
            <person name="Springer D."/>
            <person name="Dromer F."/>
            <person name="Young S."/>
            <person name="Zeng Q."/>
            <person name="Chapman S."/>
            <person name="Gujja S."/>
            <person name="Saif S."/>
            <person name="Birren B."/>
        </authorList>
    </citation>
    <scope>NUCLEOTIDE SEQUENCE</scope>
    <source>
        <strain evidence="10">CBS 7841</strain>
    </source>
</reference>
<dbReference type="RefSeq" id="XP_066066604.1">
    <property type="nucleotide sequence ID" value="XM_066210507.1"/>
</dbReference>
<dbReference type="InterPro" id="IPR048971">
    <property type="entry name" value="Apc1_3rd"/>
</dbReference>
<dbReference type="InterPro" id="IPR024990">
    <property type="entry name" value="Apc1"/>
</dbReference>
<feature type="domain" description="Anaphase-promoting complex subunit 1 beta-sandwich" evidence="9">
    <location>
        <begin position="1638"/>
        <end position="1718"/>
    </location>
</feature>
<evidence type="ECO:0000259" key="7">
    <source>
        <dbReference type="Pfam" id="PF12859"/>
    </source>
</evidence>
<dbReference type="InterPro" id="IPR011989">
    <property type="entry name" value="ARM-like"/>
</dbReference>
<sequence>MLVPTLLGPAISPAQLLHARNIAGPSRDPSRAFYDYELGPEASFSSETPEERPLTRNVVGFFNQEAPDEGWTEEELAWYDKTVVWSRGVEVFRRYTYDYECEDVAFACFVWFKVSVEGQNEHDRSNLESDSSSSRDTFGPFHRSQHTSWGGPRHETRYKDGSRLERTLVVFLQTRAHVYYGSGEDVTVHLPFNVEGAWGLPEGGMLVQRKLERRERRRMSKGDKKTGSVLRGMADQTSMSILDDLIELEDETAPSLPRLFTLENPFDELKMVVQGQVEDDCKDTKAFLGSNTRSIATTTVIVYVSPETYPLVVTHNQMTGNFVFYRRVRVSATLDKSLPVGKSASTMRPEELLRQADIPQAPSHTRVRLSSLQRNTTIFGPTAEERRMSTASDLFDRTHCRVPRLSRGPIADPSSTDELQAALDPPCMPSPTTKHRRNRKVSGLPPASFAPGAATERIRRTSQASSFIIHDRHAPETQMALQVAADKDLRETTMMMGLERDETGVRSDIILSPITTWKQPFETDPAQTRVFLTEYRDSHQVTVNLHLVPARPSSTRQPQLYSFRFESVRNTYKIYPSPPIKCLSAIPILSYQVTKDQSYSGSPIYDILIISDGHLQLITTGNALLPFSFSKTRYNHSTIVKLIHPVGSRFTAIFKDGEASRYSIDIHVQHELTDNCLRAMSNALLPQDFSSLRLDILQSLQALPTWQQSSEDTVWPIFKRALSKILRLDIGVHIDDNQSFDVDQVVQDGLLANDPTTRRISARLRSKHKYGLKPARLITKTGPSSSIQHSAVLALLCLHLVAQDLRLSKSRRKGLRLVTRLVKNIAIQIGREDWFDYWERILPTNSHHVQYVRDSYHDMKIDTNILDYYGQPPDILIHLSRQLECSTRCFPNPNWLVDMSAYNSQGHDRSTRVLREKELVGEFDSCVRTSLVTSIYRQLGPGIQDREPLSLEERAQNTVKTILAKTPNLEWLEDLPYGVAFPILEALRACQCVPEKNWSKEMYMLIGRPDLAMQGEKGGAESLTKDDWPNRLGPEPLPSIGDIISIAISNIAGSNKKTSFVMPHVRFGTDRRLQEVERIMQTIKLRTVTLSEPKGANPEDVARYQQSFVNTLANRTLAITVGQGMFEYGTRATIITDAWEIPFIELSVKITPGNNVLKAEIVSDNVEWPCFHNGVSAGLSISPDCKGIDSSWIVFNRPQVLNSEHGGFLLGLGLTGHLRSLMTYHAFPLMEPRHDFTSVGLLLGLASSFAGSNDLLITKILSLHTHALLPLGSMELNASPVVQSTALIGLGLVYVGSRNLRMAEIALNEIGRREMPNVDGFVESQESYSFSAAMSFGLIMLGRGGSATSEVDRKMLAHLRKCIVGDVPQLDASKARMNGSGVDINVTAPGATLALGLVYLKTMRNDVAGLLKIPQMAYDLDHAKPEWLLLRTFARALIMWNDVCASHSWVEQQVPSFILSAIKSPRRGSVIDLGIELAYISIISGAGLAIGLKYAGTATEMAHNTILTLYNVLAKTVTNPNMSYEGRIKRTTARQCLNVVTLALAAVMSGTGELGVLRRLRVSHGQEGAGVTYGTHMAMHMALGLLFLGRGQYTLGSSNLAIAAMSIAFFPRFSSNSSDNKAYPQAFRHLWALAVEARCLTARDVDTLETVYLPVKLRFREGNAIRQQSLISPTQLPSFDRLLSIEVDSPRYWPIKVDFSDPRDMKDLVGTRTIYVKRKAGFIDYDSDPKGNRSIFVRVGSMTGIDLQYDLISPGAPPSVAENEVQELVLVHCGDAALVGLANRFEGIQDQWGGGVGSFLATIIIECLALDKPSLIGVYLEMYFALRKQHAHMDEEMEDCEGMEDIAHFGFAKSFYDDEYDKNFAHANASGERRFALVRHSFLNAAKRSLLGQSSMTNKRSKEWQVERKYLQSGIEAWDENAVEVSRWLAKNNVPPLPLLQALKELVKSKQGEELIVLELLVRKSAERYWECIKSGYDKTTGSVVLKKTDDTWKLHSVKRAIEHWTS</sequence>
<evidence type="ECO:0000256" key="1">
    <source>
        <dbReference type="ARBA" id="ARBA00010547"/>
    </source>
</evidence>
<dbReference type="GO" id="GO:0005680">
    <property type="term" value="C:anaphase-promoting complex"/>
    <property type="evidence" value="ECO:0007669"/>
    <property type="project" value="InterPro"/>
</dbReference>
<keyword evidence="4" id="KW-0498">Mitosis</keyword>
<name>A0AAJ8JP92_9TREE</name>
<feature type="region of interest" description="Disordered" evidence="6">
    <location>
        <begin position="405"/>
        <end position="448"/>
    </location>
</feature>
<evidence type="ECO:0000256" key="2">
    <source>
        <dbReference type="ARBA" id="ARBA00022618"/>
    </source>
</evidence>
<evidence type="ECO:0000259" key="8">
    <source>
        <dbReference type="Pfam" id="PF18122"/>
    </source>
</evidence>
<protein>
    <recommendedName>
        <fullName evidence="12">Anaphase-promoting complex subunit 1</fullName>
    </recommendedName>
</protein>
<gene>
    <name evidence="10" type="ORF">L203_101057</name>
</gene>
<dbReference type="Pfam" id="PF21282">
    <property type="entry name" value="APC1_3rd"/>
    <property type="match status" value="1"/>
</dbReference>
<comment type="similarity">
    <text evidence="1">Belongs to the APC1 family.</text>
</comment>
<evidence type="ECO:0000259" key="9">
    <source>
        <dbReference type="Pfam" id="PF21282"/>
    </source>
</evidence>
<evidence type="ECO:0000256" key="5">
    <source>
        <dbReference type="ARBA" id="ARBA00023306"/>
    </source>
</evidence>
<feature type="domain" description="Anaphase-promoting complex subunit 1 N-terminal" evidence="7">
    <location>
        <begin position="65"/>
        <end position="575"/>
    </location>
</feature>
<dbReference type="GO" id="GO:0031145">
    <property type="term" value="P:anaphase-promoting complex-dependent catabolic process"/>
    <property type="evidence" value="ECO:0007669"/>
    <property type="project" value="TreeGrafter"/>
</dbReference>
<keyword evidence="3" id="KW-0677">Repeat</keyword>
<dbReference type="PANTHER" id="PTHR12827">
    <property type="entry name" value="MEIOTIC CHECKPOINT REGULATOR TSG24 FAMILY MEMBER"/>
    <property type="match status" value="1"/>
</dbReference>
<dbReference type="EMBL" id="CP143784">
    <property type="protein sequence ID" value="WVN85904.1"/>
    <property type="molecule type" value="Genomic_DNA"/>
</dbReference>
<dbReference type="Proteomes" id="UP000094043">
    <property type="component" value="Chromosome 1"/>
</dbReference>
<dbReference type="InterPro" id="IPR041221">
    <property type="entry name" value="APC1_C"/>
</dbReference>